<gene>
    <name evidence="4" type="ordered locus">Rcas_0123</name>
</gene>
<proteinExistence type="predicted"/>
<organism evidence="4 5">
    <name type="scientific">Roseiflexus castenholzii (strain DSM 13941 / HLO8)</name>
    <dbReference type="NCBI Taxonomy" id="383372"/>
    <lineage>
        <taxon>Bacteria</taxon>
        <taxon>Bacillati</taxon>
        <taxon>Chloroflexota</taxon>
        <taxon>Chloroflexia</taxon>
        <taxon>Chloroflexales</taxon>
        <taxon>Roseiflexineae</taxon>
        <taxon>Roseiflexaceae</taxon>
        <taxon>Roseiflexus</taxon>
    </lineage>
</organism>
<dbReference type="InterPro" id="IPR036188">
    <property type="entry name" value="FAD/NAD-bd_sf"/>
</dbReference>
<dbReference type="OrthoDB" id="143955at2"/>
<dbReference type="InterPro" id="IPR050097">
    <property type="entry name" value="Ferredoxin-NADP_redctase_2"/>
</dbReference>
<accession>A7NFN3</accession>
<dbReference type="Proteomes" id="UP000000263">
    <property type="component" value="Chromosome"/>
</dbReference>
<dbReference type="Pfam" id="PF07992">
    <property type="entry name" value="Pyr_redox_2"/>
    <property type="match status" value="1"/>
</dbReference>
<dbReference type="PRINTS" id="PR00469">
    <property type="entry name" value="PNDRDTASEII"/>
</dbReference>
<keyword evidence="2" id="KW-0560">Oxidoreductase</keyword>
<dbReference type="SUPFAM" id="SSF51905">
    <property type="entry name" value="FAD/NAD(P)-binding domain"/>
    <property type="match status" value="1"/>
</dbReference>
<evidence type="ECO:0000256" key="2">
    <source>
        <dbReference type="ARBA" id="ARBA00023002"/>
    </source>
</evidence>
<dbReference type="RefSeq" id="WP_011997664.1">
    <property type="nucleotide sequence ID" value="NC_009767.1"/>
</dbReference>
<protein>
    <submittedName>
        <fullName evidence="4">FAD-dependent pyridine nucleotide-disulphide oxidoreductase</fullName>
    </submittedName>
</protein>
<dbReference type="eggNOG" id="COG0492">
    <property type="taxonomic scope" value="Bacteria"/>
</dbReference>
<dbReference type="GO" id="GO:0016491">
    <property type="term" value="F:oxidoreductase activity"/>
    <property type="evidence" value="ECO:0007669"/>
    <property type="project" value="UniProtKB-KW"/>
</dbReference>
<dbReference type="KEGG" id="rca:Rcas_0123"/>
<keyword evidence="1" id="KW-0285">Flavoprotein</keyword>
<evidence type="ECO:0000256" key="1">
    <source>
        <dbReference type="ARBA" id="ARBA00022630"/>
    </source>
</evidence>
<dbReference type="Gene3D" id="3.50.50.60">
    <property type="entry name" value="FAD/NAD(P)-binding domain"/>
    <property type="match status" value="2"/>
</dbReference>
<dbReference type="PANTHER" id="PTHR48105">
    <property type="entry name" value="THIOREDOXIN REDUCTASE 1-RELATED-RELATED"/>
    <property type="match status" value="1"/>
</dbReference>
<dbReference type="EMBL" id="CP000804">
    <property type="protein sequence ID" value="ABU56259.1"/>
    <property type="molecule type" value="Genomic_DNA"/>
</dbReference>
<dbReference type="HOGENOM" id="CLU_031864_5_3_0"/>
<dbReference type="InterPro" id="IPR023753">
    <property type="entry name" value="FAD/NAD-binding_dom"/>
</dbReference>
<reference evidence="4 5" key="1">
    <citation type="submission" date="2007-08" db="EMBL/GenBank/DDBJ databases">
        <title>Complete sequence of Roseiflexus castenholzii DSM 13941.</title>
        <authorList>
            <consortium name="US DOE Joint Genome Institute"/>
            <person name="Copeland A."/>
            <person name="Lucas S."/>
            <person name="Lapidus A."/>
            <person name="Barry K."/>
            <person name="Glavina del Rio T."/>
            <person name="Dalin E."/>
            <person name="Tice H."/>
            <person name="Pitluck S."/>
            <person name="Thompson L.S."/>
            <person name="Brettin T."/>
            <person name="Bruce D."/>
            <person name="Detter J.C."/>
            <person name="Han C."/>
            <person name="Tapia R."/>
            <person name="Schmutz J."/>
            <person name="Larimer F."/>
            <person name="Land M."/>
            <person name="Hauser L."/>
            <person name="Kyrpides N."/>
            <person name="Mikhailova N."/>
            <person name="Bryant D.A."/>
            <person name="Hanada S."/>
            <person name="Tsukatani Y."/>
            <person name="Richardson P."/>
        </authorList>
    </citation>
    <scope>NUCLEOTIDE SEQUENCE [LARGE SCALE GENOMIC DNA]</scope>
    <source>
        <strain evidence="5">DSM 13941 / HLO8</strain>
    </source>
</reference>
<evidence type="ECO:0000259" key="3">
    <source>
        <dbReference type="Pfam" id="PF07992"/>
    </source>
</evidence>
<name>A7NFN3_ROSCS</name>
<feature type="domain" description="FAD/NAD(P)-binding" evidence="3">
    <location>
        <begin position="3"/>
        <end position="301"/>
    </location>
</feature>
<dbReference type="AlphaFoldDB" id="A7NFN3"/>
<keyword evidence="5" id="KW-1185">Reference proteome</keyword>
<dbReference type="STRING" id="383372.Rcas_0123"/>
<sequence length="316" mass="33587">MHDLIIVGGGAAGLAAAAYALDKQLDVMVVYENLGGKINQKFTMHADTDFLVGHILVHLDAPETTSEEVTRLGAETVQEFERQVTTQRGRALFDRVRRVTKEGDVFKVETERSGTLQAAAVIIASGAVPKQIDAPGREFINHGIGYTPVTFARALAGKTAVVIGCTQRALRGAAELAPTAAQVYLVAPKFPHDDPVFAVLRKRPNVEVLEGYTVTEVTGTTTVDTVVVEQDGKVRRIPVDAAFADVGLTPNSAMVKDVVETDADGFIIVDKRNATSLPGLFAAGDVTTVYGEHTLIAIGEGARAALAAHDYLLARG</sequence>
<evidence type="ECO:0000313" key="5">
    <source>
        <dbReference type="Proteomes" id="UP000000263"/>
    </source>
</evidence>
<evidence type="ECO:0000313" key="4">
    <source>
        <dbReference type="EMBL" id="ABU56259.1"/>
    </source>
</evidence>
<dbReference type="PRINTS" id="PR00368">
    <property type="entry name" value="FADPNR"/>
</dbReference>